<comment type="similarity">
    <text evidence="1">Belongs to the metallo-dependent hydrolases superfamily.</text>
</comment>
<dbReference type="PANTHER" id="PTHR43569">
    <property type="entry name" value="AMIDOHYDROLASE"/>
    <property type="match status" value="1"/>
</dbReference>
<feature type="domain" description="Amidohydrolase-related" evidence="2">
    <location>
        <begin position="3"/>
        <end position="197"/>
    </location>
</feature>
<dbReference type="InterPro" id="IPR032466">
    <property type="entry name" value="Metal_Hydrolase"/>
</dbReference>
<dbReference type="PANTHER" id="PTHR43569:SF2">
    <property type="entry name" value="AMIDOHYDROLASE-RELATED DOMAIN-CONTAINING PROTEIN"/>
    <property type="match status" value="1"/>
</dbReference>
<accession>A0A0F8XUB6</accession>
<reference evidence="3" key="1">
    <citation type="journal article" date="2015" name="Nature">
        <title>Complex archaea that bridge the gap between prokaryotes and eukaryotes.</title>
        <authorList>
            <person name="Spang A."/>
            <person name="Saw J.H."/>
            <person name="Jorgensen S.L."/>
            <person name="Zaremba-Niedzwiedzka K."/>
            <person name="Martijn J."/>
            <person name="Lind A.E."/>
            <person name="van Eijk R."/>
            <person name="Schleper C."/>
            <person name="Guy L."/>
            <person name="Ettema T.J."/>
        </authorList>
    </citation>
    <scope>NUCLEOTIDE SEQUENCE</scope>
</reference>
<protein>
    <recommendedName>
        <fullName evidence="2">Amidohydrolase-related domain-containing protein</fullName>
    </recommendedName>
</protein>
<dbReference type="AlphaFoldDB" id="A0A0F8XUB6"/>
<dbReference type="GO" id="GO:0016787">
    <property type="term" value="F:hydrolase activity"/>
    <property type="evidence" value="ECO:0007669"/>
    <property type="project" value="InterPro"/>
</dbReference>
<gene>
    <name evidence="3" type="ORF">LCGC14_2901090</name>
</gene>
<evidence type="ECO:0000259" key="2">
    <source>
        <dbReference type="Pfam" id="PF04909"/>
    </source>
</evidence>
<name>A0A0F8XUB6_9ZZZZ</name>
<dbReference type="InterPro" id="IPR052350">
    <property type="entry name" value="Metallo-dep_Lactonases"/>
</dbReference>
<feature type="non-terminal residue" evidence="3">
    <location>
        <position position="197"/>
    </location>
</feature>
<evidence type="ECO:0000313" key="3">
    <source>
        <dbReference type="EMBL" id="KKK72717.1"/>
    </source>
</evidence>
<dbReference type="Gene3D" id="3.20.20.140">
    <property type="entry name" value="Metal-dependent hydrolases"/>
    <property type="match status" value="1"/>
</dbReference>
<dbReference type="EMBL" id="LAZR01057118">
    <property type="protein sequence ID" value="KKK72717.1"/>
    <property type="molecule type" value="Genomic_DNA"/>
</dbReference>
<dbReference type="SUPFAM" id="SSF51556">
    <property type="entry name" value="Metallo-dependent hydrolases"/>
    <property type="match status" value="1"/>
</dbReference>
<comment type="caution">
    <text evidence="3">The sequence shown here is derived from an EMBL/GenBank/DDBJ whole genome shotgun (WGS) entry which is preliminary data.</text>
</comment>
<sequence length="197" mass="23059">MIIDSHHHFWEFNKEDYRWIDDSMSILRRDFLPPHLEDQLQEADVSGTVVVQARQNLDETRWLLELAGEYDFIRGVVGWVDLRSEEIENQINELADNPKLVGVRHVVQDEPDDDFMLRADFIRGIEKLKSYNLAYDLLLFPKHLSRAAELVSMFPEQKFVLDHISKPLIKSGILDPWRADLEHLAARPNIWCKISGL</sequence>
<organism evidence="3">
    <name type="scientific">marine sediment metagenome</name>
    <dbReference type="NCBI Taxonomy" id="412755"/>
    <lineage>
        <taxon>unclassified sequences</taxon>
        <taxon>metagenomes</taxon>
        <taxon>ecological metagenomes</taxon>
    </lineage>
</organism>
<proteinExistence type="inferred from homology"/>
<evidence type="ECO:0000256" key="1">
    <source>
        <dbReference type="ARBA" id="ARBA00038310"/>
    </source>
</evidence>
<dbReference type="InterPro" id="IPR006680">
    <property type="entry name" value="Amidohydro-rel"/>
</dbReference>
<dbReference type="Pfam" id="PF04909">
    <property type="entry name" value="Amidohydro_2"/>
    <property type="match status" value="1"/>
</dbReference>